<dbReference type="GO" id="GO:0009733">
    <property type="term" value="P:response to auxin"/>
    <property type="evidence" value="ECO:0007669"/>
    <property type="project" value="InterPro"/>
</dbReference>
<dbReference type="PANTHER" id="PTHR31374">
    <property type="entry name" value="AUXIN-INDUCED PROTEIN-LIKE-RELATED"/>
    <property type="match status" value="1"/>
</dbReference>
<dbReference type="Proteomes" id="UP000237000">
    <property type="component" value="Unassembled WGS sequence"/>
</dbReference>
<dbReference type="EMBL" id="JXTC01000091">
    <property type="protein sequence ID" value="PON89706.1"/>
    <property type="molecule type" value="Genomic_DNA"/>
</dbReference>
<dbReference type="PANTHER" id="PTHR31374:SF30">
    <property type="entry name" value="SAUR-LIKE AUXIN-RESPONSIVE FAMILY PROTEIN"/>
    <property type="match status" value="1"/>
</dbReference>
<reference evidence="3" key="1">
    <citation type="submission" date="2016-06" db="EMBL/GenBank/DDBJ databases">
        <title>Parallel loss of symbiosis genes in relatives of nitrogen-fixing non-legume Parasponia.</title>
        <authorList>
            <person name="Van Velzen R."/>
            <person name="Holmer R."/>
            <person name="Bu F."/>
            <person name="Rutten L."/>
            <person name="Van Zeijl A."/>
            <person name="Liu W."/>
            <person name="Santuari L."/>
            <person name="Cao Q."/>
            <person name="Sharma T."/>
            <person name="Shen D."/>
            <person name="Roswanjaya Y."/>
            <person name="Wardhani T."/>
            <person name="Kalhor M.S."/>
            <person name="Jansen J."/>
            <person name="Van den Hoogen J."/>
            <person name="Gungor B."/>
            <person name="Hartog M."/>
            <person name="Hontelez J."/>
            <person name="Verver J."/>
            <person name="Yang W.-C."/>
            <person name="Schijlen E."/>
            <person name="Repin R."/>
            <person name="Schilthuizen M."/>
            <person name="Schranz E."/>
            <person name="Heidstra R."/>
            <person name="Miyata K."/>
            <person name="Fedorova E."/>
            <person name="Kohlen W."/>
            <person name="Bisseling T."/>
            <person name="Smit S."/>
            <person name="Geurts R."/>
        </authorList>
    </citation>
    <scope>NUCLEOTIDE SEQUENCE [LARGE SCALE GENOMIC DNA]</scope>
    <source>
        <strain evidence="3">cv. RG33-2</strain>
    </source>
</reference>
<evidence type="ECO:0000313" key="2">
    <source>
        <dbReference type="EMBL" id="PON89706.1"/>
    </source>
</evidence>
<dbReference type="InterPro" id="IPR003676">
    <property type="entry name" value="SAUR_fam"/>
</dbReference>
<dbReference type="OrthoDB" id="1178506at2759"/>
<comment type="similarity">
    <text evidence="1">Belongs to the ARG7 family.</text>
</comment>
<keyword evidence="3" id="KW-1185">Reference proteome</keyword>
<dbReference type="Pfam" id="PF02519">
    <property type="entry name" value="Auxin_inducible"/>
    <property type="match status" value="1"/>
</dbReference>
<protein>
    <submittedName>
        <fullName evidence="2">Small auxin-up RNA</fullName>
    </submittedName>
</protein>
<organism evidence="2 3">
    <name type="scientific">Trema orientale</name>
    <name type="common">Charcoal tree</name>
    <name type="synonym">Celtis orientalis</name>
    <dbReference type="NCBI Taxonomy" id="63057"/>
    <lineage>
        <taxon>Eukaryota</taxon>
        <taxon>Viridiplantae</taxon>
        <taxon>Streptophyta</taxon>
        <taxon>Embryophyta</taxon>
        <taxon>Tracheophyta</taxon>
        <taxon>Spermatophyta</taxon>
        <taxon>Magnoliopsida</taxon>
        <taxon>eudicotyledons</taxon>
        <taxon>Gunneridae</taxon>
        <taxon>Pentapetalae</taxon>
        <taxon>rosids</taxon>
        <taxon>fabids</taxon>
        <taxon>Rosales</taxon>
        <taxon>Cannabaceae</taxon>
        <taxon>Trema</taxon>
    </lineage>
</organism>
<evidence type="ECO:0000256" key="1">
    <source>
        <dbReference type="ARBA" id="ARBA00006974"/>
    </source>
</evidence>
<name>A0A2P5EVY4_TREOI</name>
<accession>A0A2P5EVY4</accession>
<proteinExistence type="inferred from homology"/>
<gene>
    <name evidence="2" type="ORF">TorRG33x02_145400</name>
</gene>
<dbReference type="STRING" id="63057.A0A2P5EVY4"/>
<dbReference type="InParanoid" id="A0A2P5EVY4"/>
<dbReference type="AlphaFoldDB" id="A0A2P5EVY4"/>
<evidence type="ECO:0000313" key="3">
    <source>
        <dbReference type="Proteomes" id="UP000237000"/>
    </source>
</evidence>
<comment type="caution">
    <text evidence="2">The sequence shown here is derived from an EMBL/GenBank/DDBJ whole genome shotgun (WGS) entry which is preliminary data.</text>
</comment>
<sequence>MGNNSYSAYMRFSTGESIGRSDRIRKGYVPVLVEKKNVVEKLWLSIKLIRHPYVVALLNRSADEFGYPQHGLLKISHDVDAFKRMIKSISHQYNQS</sequence>